<evidence type="ECO:0000256" key="13">
    <source>
        <dbReference type="ARBA" id="ARBA00023204"/>
    </source>
</evidence>
<dbReference type="Gene3D" id="3.40.50.300">
    <property type="entry name" value="P-loop containing nucleotide triphosphate hydrolases"/>
    <property type="match status" value="4"/>
</dbReference>
<dbReference type="InterPro" id="IPR014140">
    <property type="entry name" value="DNA_helicase_suAddB"/>
</dbReference>
<keyword evidence="3 14" id="KW-0479">Metal-binding</keyword>
<dbReference type="GO" id="GO:0008409">
    <property type="term" value="F:5'-3' exonuclease activity"/>
    <property type="evidence" value="ECO:0007669"/>
    <property type="project" value="UniProtKB-UniRule"/>
</dbReference>
<keyword evidence="5 14" id="KW-0227">DNA damage</keyword>
<dbReference type="Gene3D" id="6.10.140.1030">
    <property type="match status" value="1"/>
</dbReference>
<keyword evidence="7 14" id="KW-0347">Helicase</keyword>
<evidence type="ECO:0000256" key="14">
    <source>
        <dbReference type="HAMAP-Rule" id="MF_01452"/>
    </source>
</evidence>
<name>A0A069REU4_PEPLI</name>
<evidence type="ECO:0000256" key="3">
    <source>
        <dbReference type="ARBA" id="ARBA00022723"/>
    </source>
</evidence>
<evidence type="ECO:0000313" key="18">
    <source>
        <dbReference type="Proteomes" id="UP000027946"/>
    </source>
</evidence>
<dbReference type="GO" id="GO:0004386">
    <property type="term" value="F:helicase activity"/>
    <property type="evidence" value="ECO:0007669"/>
    <property type="project" value="UniProtKB-KW"/>
</dbReference>
<proteinExistence type="inferred from homology"/>
<keyword evidence="18" id="KW-1185">Reference proteome</keyword>
<dbReference type="NCBIfam" id="TIGR02773">
    <property type="entry name" value="addB_Gpos"/>
    <property type="match status" value="1"/>
</dbReference>
<comment type="function">
    <text evidence="14">The heterodimer acts as both an ATP-dependent DNA helicase and an ATP-dependent, dual-direction single-stranded exonuclease. Recognizes the chi site generating a DNA molecule suitable for the initiation of homologous recombination. The AddB subunit has 5' -&gt; 3' nuclease activity but not helicase activity.</text>
</comment>
<comment type="subunit">
    <text evidence="14">Heterodimer of AddA and AddB.</text>
</comment>
<dbReference type="HAMAP" id="MF_01452">
    <property type="entry name" value="AddB_type1"/>
    <property type="match status" value="1"/>
</dbReference>
<keyword evidence="9 14" id="KW-0067">ATP-binding</keyword>
<dbReference type="InterPro" id="IPR027417">
    <property type="entry name" value="P-loop_NTPase"/>
</dbReference>
<evidence type="ECO:0000256" key="11">
    <source>
        <dbReference type="ARBA" id="ARBA00023014"/>
    </source>
</evidence>
<dbReference type="Proteomes" id="UP000027946">
    <property type="component" value="Unassembled WGS sequence"/>
</dbReference>
<evidence type="ECO:0000256" key="8">
    <source>
        <dbReference type="ARBA" id="ARBA00022839"/>
    </source>
</evidence>
<feature type="domain" description="ATP-dependent helicase/deoxyribonuclease subunit B N-terminal" evidence="16">
    <location>
        <begin position="14"/>
        <end position="290"/>
    </location>
</feature>
<dbReference type="AlphaFoldDB" id="A0A069REU4"/>
<dbReference type="GO" id="GO:0046872">
    <property type="term" value="F:metal ion binding"/>
    <property type="evidence" value="ECO:0007669"/>
    <property type="project" value="UniProtKB-KW"/>
</dbReference>
<dbReference type="GO" id="GO:0003690">
    <property type="term" value="F:double-stranded DNA binding"/>
    <property type="evidence" value="ECO:0007669"/>
    <property type="project" value="UniProtKB-UniRule"/>
</dbReference>
<dbReference type="eggNOG" id="COG3857">
    <property type="taxonomic scope" value="Bacteria"/>
</dbReference>
<keyword evidence="1 14" id="KW-0004">4Fe-4S</keyword>
<evidence type="ECO:0000256" key="1">
    <source>
        <dbReference type="ARBA" id="ARBA00022485"/>
    </source>
</evidence>
<dbReference type="SUPFAM" id="SSF52540">
    <property type="entry name" value="P-loop containing nucleoside triphosphate hydrolases"/>
    <property type="match status" value="1"/>
</dbReference>
<comment type="caution">
    <text evidence="17">The sequence shown here is derived from an EMBL/GenBank/DDBJ whole genome shotgun (WGS) entry which is preliminary data.</text>
</comment>
<keyword evidence="4 14" id="KW-0547">Nucleotide-binding</keyword>
<accession>A0A069REU4</accession>
<comment type="similarity">
    <text evidence="14">Belongs to the helicase family. AddB/RexB type 1 subfamily.</text>
</comment>
<keyword evidence="2 14" id="KW-0540">Nuclease</keyword>
<keyword evidence="6 14" id="KW-0378">Hydrolase</keyword>
<dbReference type="EMBL" id="JJMM01000013">
    <property type="protein sequence ID" value="KDR94715.1"/>
    <property type="molecule type" value="Genomic_DNA"/>
</dbReference>
<comment type="cofactor">
    <cofactor evidence="14">
        <name>[4Fe-4S] cluster</name>
        <dbReference type="ChEBI" id="CHEBI:49883"/>
    </cofactor>
    <text evidence="14">Binds 1 [4Fe-4S] cluster.</text>
</comment>
<reference evidence="17 18" key="1">
    <citation type="submission" date="2014-03" db="EMBL/GenBank/DDBJ databases">
        <title>Genome sequence of Clostridium litorale W6, DSM 5388.</title>
        <authorList>
            <person name="Poehlein A."/>
            <person name="Jagirdar A."/>
            <person name="Khonsari B."/>
            <person name="Chibani C.M."/>
            <person name="Gutierrez Gutierrez D.A."/>
            <person name="Davydova E."/>
            <person name="Alghaithi H.S."/>
            <person name="Nair K.P."/>
            <person name="Dhamotharan K."/>
            <person name="Chandran L."/>
            <person name="G W."/>
            <person name="Daniel R."/>
        </authorList>
    </citation>
    <scope>NUCLEOTIDE SEQUENCE [LARGE SCALE GENOMIC DNA]</scope>
    <source>
        <strain evidence="17 18">W6</strain>
    </source>
</reference>
<evidence type="ECO:0000256" key="10">
    <source>
        <dbReference type="ARBA" id="ARBA00023004"/>
    </source>
</evidence>
<evidence type="ECO:0000256" key="7">
    <source>
        <dbReference type="ARBA" id="ARBA00022806"/>
    </source>
</evidence>
<dbReference type="PANTHER" id="PTHR30591">
    <property type="entry name" value="RECBCD ENZYME SUBUNIT RECC"/>
    <property type="match status" value="1"/>
</dbReference>
<dbReference type="PANTHER" id="PTHR30591:SF1">
    <property type="entry name" value="RECBCD ENZYME SUBUNIT RECC"/>
    <property type="match status" value="1"/>
</dbReference>
<comment type="miscellaneous">
    <text evidence="14">Despite having conserved helicase domains, this subunit does not have helicase activity.</text>
</comment>
<feature type="domain" description="PD-(D/E)XK endonuclease-like" evidence="15">
    <location>
        <begin position="760"/>
        <end position="1108"/>
    </location>
</feature>
<sequence length="1144" mass="131029">MIIIFRGDCMGFRYILGRAGSGKTHKIYEEIVHSLKCDPDKKLILMVPEQFTLQAETDIINSSGLEGIMQVEVLSFQRLAHRILSEVGGIKRVQISQIGKVMRLRSLFETYSKELNIYSKVSRQEGFLSMCADLIDDMRKARVEPQEIVSLDSEIEDEILSRKLSEIGLIYSKYVENISQSYMDEHDGLRLLAQGIGRSEFLEGAVVWMDGFSGFTENELEVIRSLVNKVDKVNISLTANDKRSNDYDLFLPTRTTLERLMKIGKEEGVSQGKTVSDGMPQKPAELLHVEKNIYSYPYSRYAKDLDSIGIFAGGSRQSEIENCAIKILKLARESGYRWNDMAIVTGAMQDYSKIIKRVFAEYGIPFFIDEKRSVTNNPIIRFVGGAIDIVTRGFRYEDVFRYVKTGFTDLERFEWEHLENYCLKYGIKSKMWLEEFRAGEDDEREMAENARKKLIVNFEDFMENMSGRHETRHFVKALYEFLVGCKTGEKIENWIETLREEGRLEYVNENTQIWNMVMEIFDQLVEIMGDHKVDKREFSSILSAGFTECRIGVIPPAMDQVLVGSLERSKSHSIKALFVVGVNDGVIPGGFMEEGLFQDDEKLRLKAQGVNMGTDSLIKSAEEKFSIYTSLAKPSRYLYLSHAISDEEGKALRPSVLIERFKKLFPKIQESSDVSKEDICETDFVSRPLPTLRHMVRNIREQMDVGGMDELWWDVYSWYEKSEYWKDRLDFLREGFFHSNQQAYMGESFAGKLYSLPLRSSISRLEKFVNCPFSYFVNYGLTPKERSEYTVSMPDIGTIFHNSVEEFAKELSNEGIGWSSLERAKSDEIIEKVIDKVVDKFGNNVLESSSRYKYLVNKIKRVGKRAAWTLVEHVKRGEFTPLGHEIEFSDSGFEQDDKIVIPPIVIELANGDKIELEGRIDRVDILQSAEGGYVKIIDYKSGNKKFTLSDAYYGLQIQLIVYMDALLENRDILQYDELHPAGMFYFKIDDPMVDAAGIDPGEIESQILKKLKMNGIVLKDAKIVKAMDIQMEEGGYSDIVPAHIKKDGTLSSRSSAIDEEDFGKLIKHVKNLICEIGAEILKGNIKVNPCKDGQETSCKYCKFSSICQFDTSLDGNEYRNIKSLSDEQVVNRIRDEEKEGEEHE</sequence>
<keyword evidence="10 14" id="KW-0408">Iron</keyword>
<dbReference type="Gene3D" id="3.90.320.10">
    <property type="match status" value="1"/>
</dbReference>
<dbReference type="Pfam" id="PF21445">
    <property type="entry name" value="ADDB_N"/>
    <property type="match status" value="1"/>
</dbReference>
<evidence type="ECO:0000256" key="12">
    <source>
        <dbReference type="ARBA" id="ARBA00023125"/>
    </source>
</evidence>
<dbReference type="GO" id="GO:0051539">
    <property type="term" value="F:4 iron, 4 sulfur cluster binding"/>
    <property type="evidence" value="ECO:0007669"/>
    <property type="project" value="UniProtKB-KW"/>
</dbReference>
<keyword evidence="8 14" id="KW-0269">Exonuclease</keyword>
<evidence type="ECO:0000256" key="2">
    <source>
        <dbReference type="ARBA" id="ARBA00022722"/>
    </source>
</evidence>
<evidence type="ECO:0000256" key="9">
    <source>
        <dbReference type="ARBA" id="ARBA00022840"/>
    </source>
</evidence>
<protein>
    <recommendedName>
        <fullName evidence="14">ATP-dependent helicase/deoxyribonuclease subunit B</fullName>
        <ecNumber evidence="14">3.1.-.-</ecNumber>
    </recommendedName>
    <alternativeName>
        <fullName evidence="14">ATP-dependent helicase/nuclease subunit AddB</fullName>
    </alternativeName>
</protein>
<evidence type="ECO:0000256" key="6">
    <source>
        <dbReference type="ARBA" id="ARBA00022801"/>
    </source>
</evidence>
<dbReference type="STRING" id="1121324.CLIT_13c00370"/>
<evidence type="ECO:0000313" key="17">
    <source>
        <dbReference type="EMBL" id="KDR94715.1"/>
    </source>
</evidence>
<comment type="cofactor">
    <cofactor evidence="14">
        <name>Mg(2+)</name>
        <dbReference type="ChEBI" id="CHEBI:18420"/>
    </cofactor>
</comment>
<keyword evidence="11 14" id="KW-0411">Iron-sulfur</keyword>
<feature type="binding site" evidence="14">
    <location>
        <position position="1098"/>
    </location>
    <ligand>
        <name>[4Fe-4S] cluster</name>
        <dbReference type="ChEBI" id="CHEBI:49883"/>
    </ligand>
</feature>
<evidence type="ECO:0000259" key="16">
    <source>
        <dbReference type="Pfam" id="PF21445"/>
    </source>
</evidence>
<dbReference type="GO" id="GO:0005524">
    <property type="term" value="F:ATP binding"/>
    <property type="evidence" value="ECO:0007669"/>
    <property type="project" value="UniProtKB-UniRule"/>
</dbReference>
<evidence type="ECO:0000259" key="15">
    <source>
        <dbReference type="Pfam" id="PF12705"/>
    </source>
</evidence>
<feature type="binding site" evidence="14">
    <location>
        <position position="1101"/>
    </location>
    <ligand>
        <name>[4Fe-4S] cluster</name>
        <dbReference type="ChEBI" id="CHEBI:49883"/>
    </ligand>
</feature>
<evidence type="ECO:0000256" key="5">
    <source>
        <dbReference type="ARBA" id="ARBA00022763"/>
    </source>
</evidence>
<dbReference type="GO" id="GO:0000724">
    <property type="term" value="P:double-strand break repair via homologous recombination"/>
    <property type="evidence" value="ECO:0007669"/>
    <property type="project" value="UniProtKB-UniRule"/>
</dbReference>
<dbReference type="Pfam" id="PF12705">
    <property type="entry name" value="PDDEXK_1"/>
    <property type="match status" value="1"/>
</dbReference>
<dbReference type="InterPro" id="IPR038726">
    <property type="entry name" value="PDDEXK_AddAB-type"/>
</dbReference>
<feature type="binding site" evidence="14">
    <location>
        <position position="771"/>
    </location>
    <ligand>
        <name>[4Fe-4S] cluster</name>
        <dbReference type="ChEBI" id="CHEBI:49883"/>
    </ligand>
</feature>
<organism evidence="17 18">
    <name type="scientific">Peptoclostridium litorale DSM 5388</name>
    <dbReference type="NCBI Taxonomy" id="1121324"/>
    <lineage>
        <taxon>Bacteria</taxon>
        <taxon>Bacillati</taxon>
        <taxon>Bacillota</taxon>
        <taxon>Clostridia</taxon>
        <taxon>Peptostreptococcales</taxon>
        <taxon>Peptoclostridiaceae</taxon>
        <taxon>Peptoclostridium</taxon>
    </lineage>
</organism>
<dbReference type="EC" id="3.1.-.-" evidence="14"/>
<feature type="binding site" evidence="14">
    <location>
        <position position="1107"/>
    </location>
    <ligand>
        <name>[4Fe-4S] cluster</name>
        <dbReference type="ChEBI" id="CHEBI:49883"/>
    </ligand>
</feature>
<evidence type="ECO:0000256" key="4">
    <source>
        <dbReference type="ARBA" id="ARBA00022741"/>
    </source>
</evidence>
<keyword evidence="12 14" id="KW-0238">DNA-binding</keyword>
<dbReference type="InterPro" id="IPR011604">
    <property type="entry name" value="PDDEXK-like_dom_sf"/>
</dbReference>
<keyword evidence="13 14" id="KW-0234">DNA repair</keyword>
<dbReference type="InterPro" id="IPR049035">
    <property type="entry name" value="ADDB_N"/>
</dbReference>
<gene>
    <name evidence="14 17" type="primary">addB</name>
    <name evidence="17" type="ORF">CLIT_13c00370</name>
</gene>